<keyword evidence="3 8" id="KW-0812">Transmembrane</keyword>
<feature type="domain" description="ML-like" evidence="9">
    <location>
        <begin position="50"/>
        <end position="190"/>
    </location>
</feature>
<protein>
    <recommendedName>
        <fullName evidence="9">ML-like domain-containing protein</fullName>
    </recommendedName>
</protein>
<dbReference type="Proteomes" id="UP001153365">
    <property type="component" value="Unassembled WGS sequence"/>
</dbReference>
<feature type="transmembrane region" description="Helical" evidence="8">
    <location>
        <begin position="578"/>
        <end position="599"/>
    </location>
</feature>
<name>A0AAV0BL02_PHAPC</name>
<dbReference type="Pfam" id="PF14558">
    <property type="entry name" value="TRP_N"/>
    <property type="match status" value="1"/>
</dbReference>
<feature type="compositionally biased region" description="Polar residues" evidence="7">
    <location>
        <begin position="742"/>
        <end position="754"/>
    </location>
</feature>
<evidence type="ECO:0000256" key="1">
    <source>
        <dbReference type="ARBA" id="ARBA00004141"/>
    </source>
</evidence>
<organism evidence="10 11">
    <name type="scientific">Phakopsora pachyrhizi</name>
    <name type="common">Asian soybean rust disease fungus</name>
    <dbReference type="NCBI Taxonomy" id="170000"/>
    <lineage>
        <taxon>Eukaryota</taxon>
        <taxon>Fungi</taxon>
        <taxon>Dikarya</taxon>
        <taxon>Basidiomycota</taxon>
        <taxon>Pucciniomycotina</taxon>
        <taxon>Pucciniomycetes</taxon>
        <taxon>Pucciniales</taxon>
        <taxon>Phakopsoraceae</taxon>
        <taxon>Phakopsora</taxon>
    </lineage>
</organism>
<dbReference type="GO" id="GO:0016020">
    <property type="term" value="C:membrane"/>
    <property type="evidence" value="ECO:0007669"/>
    <property type="project" value="UniProtKB-SubCell"/>
</dbReference>
<keyword evidence="5 8" id="KW-1133">Transmembrane helix</keyword>
<feature type="transmembrane region" description="Helical" evidence="8">
    <location>
        <begin position="478"/>
        <end position="495"/>
    </location>
</feature>
<evidence type="ECO:0000313" key="11">
    <source>
        <dbReference type="Proteomes" id="UP001153365"/>
    </source>
</evidence>
<feature type="transmembrane region" description="Helical" evidence="8">
    <location>
        <begin position="673"/>
        <end position="699"/>
    </location>
</feature>
<feature type="transmembrane region" description="Helical" evidence="8">
    <location>
        <begin position="501"/>
        <end position="520"/>
    </location>
</feature>
<keyword evidence="4" id="KW-0732">Signal</keyword>
<feature type="compositionally biased region" description="Low complexity" evidence="7">
    <location>
        <begin position="764"/>
        <end position="776"/>
    </location>
</feature>
<dbReference type="SMART" id="SM01320">
    <property type="entry name" value="TRP_N"/>
    <property type="match status" value="1"/>
</dbReference>
<evidence type="ECO:0000256" key="8">
    <source>
        <dbReference type="SAM" id="Phobius"/>
    </source>
</evidence>
<feature type="region of interest" description="Disordered" evidence="7">
    <location>
        <begin position="323"/>
        <end position="342"/>
    </location>
</feature>
<evidence type="ECO:0000259" key="9">
    <source>
        <dbReference type="SMART" id="SM01320"/>
    </source>
</evidence>
<keyword evidence="6 8" id="KW-0472">Membrane</keyword>
<evidence type="ECO:0000256" key="5">
    <source>
        <dbReference type="ARBA" id="ARBA00022989"/>
    </source>
</evidence>
<comment type="subcellular location">
    <subcellularLocation>
        <location evidence="1">Membrane</location>
        <topology evidence="1">Multi-pass membrane protein</topology>
    </subcellularLocation>
</comment>
<evidence type="ECO:0000256" key="2">
    <source>
        <dbReference type="ARBA" id="ARBA00010642"/>
    </source>
</evidence>
<dbReference type="PANTHER" id="PTHR31145">
    <property type="entry name" value="INTEGRAL MEMBRANE PROTEIN (AFU_ORTHOLOGUE AFUA_7G01610)"/>
    <property type="match status" value="1"/>
</dbReference>
<feature type="transmembrane region" description="Helical" evidence="8">
    <location>
        <begin position="635"/>
        <end position="653"/>
    </location>
</feature>
<accession>A0AAV0BL02</accession>
<dbReference type="GO" id="GO:0055085">
    <property type="term" value="P:transmembrane transport"/>
    <property type="evidence" value="ECO:0007669"/>
    <property type="project" value="TreeGrafter"/>
</dbReference>
<feature type="transmembrane region" description="Helical" evidence="8">
    <location>
        <begin position="428"/>
        <end position="449"/>
    </location>
</feature>
<evidence type="ECO:0000313" key="10">
    <source>
        <dbReference type="EMBL" id="CAH7686240.1"/>
    </source>
</evidence>
<proteinExistence type="inferred from homology"/>
<feature type="transmembrane region" description="Helical" evidence="8">
    <location>
        <begin position="605"/>
        <end position="623"/>
    </location>
</feature>
<dbReference type="EMBL" id="CALTRL010005778">
    <property type="protein sequence ID" value="CAH7686240.1"/>
    <property type="molecule type" value="Genomic_DNA"/>
</dbReference>
<dbReference type="Pfam" id="PF06011">
    <property type="entry name" value="TRP"/>
    <property type="match status" value="1"/>
</dbReference>
<comment type="caution">
    <text evidence="10">The sequence shown here is derived from an EMBL/GenBank/DDBJ whole genome shotgun (WGS) entry which is preliminary data.</text>
</comment>
<dbReference type="GO" id="GO:0009272">
    <property type="term" value="P:fungal-type cell wall biogenesis"/>
    <property type="evidence" value="ECO:0007669"/>
    <property type="project" value="TreeGrafter"/>
</dbReference>
<evidence type="ECO:0000256" key="4">
    <source>
        <dbReference type="ARBA" id="ARBA00022729"/>
    </source>
</evidence>
<evidence type="ECO:0000256" key="7">
    <source>
        <dbReference type="SAM" id="MobiDB-lite"/>
    </source>
</evidence>
<evidence type="ECO:0000256" key="6">
    <source>
        <dbReference type="ARBA" id="ARBA00023136"/>
    </source>
</evidence>
<dbReference type="InterPro" id="IPR032800">
    <property type="entry name" value="TRP_N"/>
</dbReference>
<evidence type="ECO:0000256" key="3">
    <source>
        <dbReference type="ARBA" id="ARBA00022692"/>
    </source>
</evidence>
<sequence length="784" mass="85733">MGLTSFNRHRQSSSSPSRFHSNIFSRTLISTLLLLLYSTQLVYLVSGSSSVIETQSVSKCAEPLGIIVDNFEVRYSKENSSLYFDLSAASVVQGLNLTAQISLNAYGINALNLSVDLCSVLSGVLCPLPTYNFTGSGEYAIPPANIPSIPALAWTVPDIEAVFTVQLLDAPTRSSAACLQVTLTNTLTVRQPAVVWSTASFWILSSIIALGSPILLHSTLLSKSGSSNGGLLSSLMAFGSTWGFLLTYQLQQMALTGVLSLNYPVVLRKWTTNFAYSLGLIFTSSMSNSIDNLRANNDGDGFRTNQPSSRFISREYSPYNERLSSTLNTSTSSSTSPEGSSMLSQSTIQNLIASSINYNNASYSSGDSSRPVLASAAQSRPGQLLTSGPRDQHFLPLAFQNISSLDPGLASYTKDLGFPFENSFMISFLWFLILLAIVLSIFGLTMILLNLSVKRNNSSALGPIEELKRIGMVTLHRLNLIIYPAVTFLTFYQWSLGSSDAWSPVLLSVMVWVPLSVLMIDLSLRAHNMSILAIFERSKKQIRTNSSDTLWNSIDNIKQPHLDSSWSVLGFLKDNYRWLLGPFIGFEVLLLAFVGFGQGSPQAQVIPQMIIRFIETVALICFLKSAKGGPLKLKYSNGILLIVMALNLIKSGLLETFVRSNEVSPIPRAVIGFVFIAIDALGFLVVIVFGIGCMIAGLLRFTRPKNRDPEDEKEKNADSPIKEVYEERVASQGDYQAHMRTESSNPSILTNSIVSADEERREGSTLGRSSLNSSSTRHLKADLK</sequence>
<dbReference type="InterPro" id="IPR010308">
    <property type="entry name" value="TRP_C"/>
</dbReference>
<dbReference type="PANTHER" id="PTHR31145:SF2">
    <property type="entry name" value="FLAVIN CARRIER PROTEIN 2"/>
    <property type="match status" value="1"/>
</dbReference>
<dbReference type="AlphaFoldDB" id="A0AAV0BL02"/>
<dbReference type="InterPro" id="IPR040241">
    <property type="entry name" value="TRP_Flc/Pkd2-like"/>
</dbReference>
<gene>
    <name evidence="10" type="ORF">PPACK8108_LOCUS20862</name>
</gene>
<feature type="region of interest" description="Disordered" evidence="7">
    <location>
        <begin position="735"/>
        <end position="784"/>
    </location>
</feature>
<comment type="similarity">
    <text evidence="2">Belongs to the transient receptor potential (TRP) ion channel family.</text>
</comment>
<keyword evidence="11" id="KW-1185">Reference proteome</keyword>
<reference evidence="10" key="1">
    <citation type="submission" date="2022-06" db="EMBL/GenBank/DDBJ databases">
        <authorList>
            <consortium name="SYNGENTA / RWTH Aachen University"/>
        </authorList>
    </citation>
    <scope>NUCLEOTIDE SEQUENCE</scope>
</reference>